<dbReference type="Gene3D" id="3.30.420.40">
    <property type="match status" value="2"/>
</dbReference>
<dbReference type="PATRIC" id="fig|2033.5.peg.2756"/>
<gene>
    <name evidence="2" type="ORF">RSA3_13510</name>
</gene>
<proteinExistence type="inferred from homology"/>
<dbReference type="SUPFAM" id="SSF53067">
    <property type="entry name" value="Actin-like ATPase domain"/>
    <property type="match status" value="1"/>
</dbReference>
<evidence type="ECO:0008006" key="4">
    <source>
        <dbReference type="Google" id="ProtNLM"/>
    </source>
</evidence>
<organism evidence="2 3">
    <name type="scientific">Microbacterium testaceum</name>
    <name type="common">Aureobacterium testaceum</name>
    <name type="synonym">Brevibacterium testaceum</name>
    <dbReference type="NCBI Taxonomy" id="2033"/>
    <lineage>
        <taxon>Bacteria</taxon>
        <taxon>Bacillati</taxon>
        <taxon>Actinomycetota</taxon>
        <taxon>Actinomycetes</taxon>
        <taxon>Micrococcales</taxon>
        <taxon>Microbacteriaceae</taxon>
        <taxon>Microbacterium</taxon>
    </lineage>
</organism>
<dbReference type="OrthoDB" id="9810372at2"/>
<name>A0A147F5A8_MICTE</name>
<evidence type="ECO:0000313" key="2">
    <source>
        <dbReference type="EMBL" id="KTS09355.1"/>
    </source>
</evidence>
<sequence>MTLLLGVDNGGTRVKLLLAREMEGRLEHVRTADAPTPRGPSAMDELAALTRTFLADDRADAFGLTVAGILDEASGLVATSANMRWLEGLAPARELSDRLGIPGEAVQDGVATAIAEAVLGAGRGADDVFVLALGTGIAGAHVVDGSVRKGAHGGAGEIGHIATGGGEKCTCGQSGCLESLLGGTRLGARWDRARGVDAQSTALDVVLAAERGDGTARAILDEATTALANGLLSLMAMIDPGVIVIGGGLSNSPAWIIDPAIEKAHRRATFHAVPPIIRAQLGSWAGAWGAVLTAAHSRSGERRLERTELV</sequence>
<dbReference type="Proteomes" id="UP000072189">
    <property type="component" value="Unassembled WGS sequence"/>
</dbReference>
<dbReference type="PANTHER" id="PTHR18964:SF149">
    <property type="entry name" value="BIFUNCTIONAL UDP-N-ACETYLGLUCOSAMINE 2-EPIMERASE_N-ACETYLMANNOSAMINE KINASE"/>
    <property type="match status" value="1"/>
</dbReference>
<dbReference type="InterPro" id="IPR043129">
    <property type="entry name" value="ATPase_NBD"/>
</dbReference>
<comment type="caution">
    <text evidence="2">The sequence shown here is derived from an EMBL/GenBank/DDBJ whole genome shotgun (WGS) entry which is preliminary data.</text>
</comment>
<dbReference type="EMBL" id="LDRV01000089">
    <property type="protein sequence ID" value="KTS09355.1"/>
    <property type="molecule type" value="Genomic_DNA"/>
</dbReference>
<dbReference type="Pfam" id="PF00480">
    <property type="entry name" value="ROK"/>
    <property type="match status" value="1"/>
</dbReference>
<comment type="similarity">
    <text evidence="1">Belongs to the ROK (NagC/XylR) family.</text>
</comment>
<dbReference type="AlphaFoldDB" id="A0A147F5A8"/>
<dbReference type="PANTHER" id="PTHR18964">
    <property type="entry name" value="ROK (REPRESSOR, ORF, KINASE) FAMILY"/>
    <property type="match status" value="1"/>
</dbReference>
<dbReference type="InterPro" id="IPR000600">
    <property type="entry name" value="ROK"/>
</dbReference>
<dbReference type="RefSeq" id="WP_058596971.1">
    <property type="nucleotide sequence ID" value="NZ_LDRU01000062.1"/>
</dbReference>
<evidence type="ECO:0000256" key="1">
    <source>
        <dbReference type="ARBA" id="ARBA00006479"/>
    </source>
</evidence>
<evidence type="ECO:0000313" key="3">
    <source>
        <dbReference type="Proteomes" id="UP000072189"/>
    </source>
</evidence>
<protein>
    <recommendedName>
        <fullName evidence="4">Glucokinase</fullName>
    </recommendedName>
</protein>
<accession>A0A147F5A8</accession>
<reference evidence="2 3" key="1">
    <citation type="journal article" date="2016" name="Front. Microbiol.">
        <title>Genomic Resource of Rice Seed Associated Bacteria.</title>
        <authorList>
            <person name="Midha S."/>
            <person name="Bansal K."/>
            <person name="Sharma S."/>
            <person name="Kumar N."/>
            <person name="Patil P.P."/>
            <person name="Chaudhry V."/>
            <person name="Patil P.B."/>
        </authorList>
    </citation>
    <scope>NUCLEOTIDE SEQUENCE [LARGE SCALE GENOMIC DNA]</scope>
    <source>
        <strain evidence="2 3">RSA3</strain>
    </source>
</reference>